<feature type="transmembrane region" description="Helical" evidence="11">
    <location>
        <begin position="36"/>
        <end position="56"/>
    </location>
</feature>
<evidence type="ECO:0000256" key="5">
    <source>
        <dbReference type="ARBA" id="ARBA00022475"/>
    </source>
</evidence>
<keyword evidence="7" id="KW-0547">Nucleotide-binding</keyword>
<feature type="transmembrane region" description="Helical" evidence="11">
    <location>
        <begin position="265"/>
        <end position="289"/>
    </location>
</feature>
<dbReference type="SUPFAM" id="SSF161098">
    <property type="entry name" value="MetI-like"/>
    <property type="match status" value="1"/>
</dbReference>
<dbReference type="GO" id="GO:0015833">
    <property type="term" value="P:peptide transport"/>
    <property type="evidence" value="ECO:0007669"/>
    <property type="project" value="InterPro"/>
</dbReference>
<evidence type="ECO:0000256" key="4">
    <source>
        <dbReference type="ARBA" id="ARBA00022448"/>
    </source>
</evidence>
<keyword evidence="6 11" id="KW-0812">Transmembrane</keyword>
<evidence type="ECO:0000313" key="15">
    <source>
        <dbReference type="Proteomes" id="UP000295573"/>
    </source>
</evidence>
<dbReference type="PROSITE" id="PS00211">
    <property type="entry name" value="ABC_TRANSPORTER_1"/>
    <property type="match status" value="1"/>
</dbReference>
<dbReference type="InterPro" id="IPR027417">
    <property type="entry name" value="P-loop_NTPase"/>
</dbReference>
<comment type="caution">
    <text evidence="14">The sequence shown here is derived from an EMBL/GenBank/DDBJ whole genome shotgun (WGS) entry which is preliminary data.</text>
</comment>
<evidence type="ECO:0000256" key="11">
    <source>
        <dbReference type="RuleBase" id="RU363032"/>
    </source>
</evidence>
<evidence type="ECO:0000256" key="2">
    <source>
        <dbReference type="ARBA" id="ARBA00004202"/>
    </source>
</evidence>
<evidence type="ECO:0000256" key="7">
    <source>
        <dbReference type="ARBA" id="ARBA00022741"/>
    </source>
</evidence>
<dbReference type="CDD" id="cd06261">
    <property type="entry name" value="TM_PBP2"/>
    <property type="match status" value="1"/>
</dbReference>
<dbReference type="Pfam" id="PF00528">
    <property type="entry name" value="BPD_transp_1"/>
    <property type="match status" value="1"/>
</dbReference>
<keyword evidence="15" id="KW-1185">Reference proteome</keyword>
<dbReference type="GO" id="GO:0005886">
    <property type="term" value="C:plasma membrane"/>
    <property type="evidence" value="ECO:0007669"/>
    <property type="project" value="UniProtKB-SubCell"/>
</dbReference>
<dbReference type="FunFam" id="3.40.50.300:FF:000016">
    <property type="entry name" value="Oligopeptide ABC transporter ATP-binding component"/>
    <property type="match status" value="1"/>
</dbReference>
<keyword evidence="8 14" id="KW-0067">ATP-binding</keyword>
<dbReference type="InterPro" id="IPR017871">
    <property type="entry name" value="ABC_transporter-like_CS"/>
</dbReference>
<dbReference type="InterPro" id="IPR003593">
    <property type="entry name" value="AAA+_ATPase"/>
</dbReference>
<dbReference type="Pfam" id="PF00005">
    <property type="entry name" value="ABC_tran"/>
    <property type="match status" value="1"/>
</dbReference>
<dbReference type="CDD" id="cd03257">
    <property type="entry name" value="ABC_NikE_OppD_transporters"/>
    <property type="match status" value="1"/>
</dbReference>
<keyword evidence="10 11" id="KW-0472">Membrane</keyword>
<feature type="domain" description="ABC transmembrane type-1" evidence="13">
    <location>
        <begin position="94"/>
        <end position="286"/>
    </location>
</feature>
<sequence>MAVQAVAGATPEPAARPEAVAARRSWFAGLRSAKTITGLAILGVFVVAGAFGPMVWRTDPSALSDDVLQPPSGAHWFGTTQTGQDIFAQVLVGTRVSLLVGVTAAVMATVLSLIVGLTAGYVGGLTDELLSALANVFLVIPALPLVVVLAGYLPTRGSLTVAVVISLTGWSWGARILRAQTLSIRRRDFIEAARATGERPARILLFEILPNEMAIVASSFLFTIVFAILTQAGLAFLGLSDVTTWSWGGILYWAQNNQALQSGAWWWFVPPGLCIALIGTALAFVNFGIDEYVNPRLRVRGFHPRKSRRVRRTAPKQVVQDAGAAGDVLLEVTGLRVDYGDGPNAVHAVDGVDLVLRRGEVLGVAGESGSGKSTLAYAITRLLRPPGQVVAGEIRYWPTSAGPVDVLKMSDAELRAFRWAQLAIVFQSAMNSLNPVLRLREQLGDALIDHGPGMTPGQRQKRIAEVMTMVGLPTDRADAYPHELSGGMRQRALIAMALVLEPDILVLDEPTTALDVVVQRQILTKIMNLREQLGFAVVFITHDLSLLIEVADRIAVMYAGRIIETSTAKQLYEAPRHPYSDGLLHSFPLLHGPRRVLTGIPGAPPDLRLRSAGCAFQPRCTQAMAACTTTIPLLSATNLPTEAPDHQVACLLYQDGEGR</sequence>
<dbReference type="PANTHER" id="PTHR43297:SF2">
    <property type="entry name" value="DIPEPTIDE TRANSPORT ATP-BINDING PROTEIN DPPD"/>
    <property type="match status" value="1"/>
</dbReference>
<name>A0A4R2J265_9ACTN</name>
<dbReference type="PROSITE" id="PS50893">
    <property type="entry name" value="ABC_TRANSPORTER_2"/>
    <property type="match status" value="1"/>
</dbReference>
<evidence type="ECO:0000256" key="8">
    <source>
        <dbReference type="ARBA" id="ARBA00022840"/>
    </source>
</evidence>
<dbReference type="Gene3D" id="3.40.50.300">
    <property type="entry name" value="P-loop containing nucleotide triphosphate hydrolases"/>
    <property type="match status" value="1"/>
</dbReference>
<evidence type="ECO:0000256" key="1">
    <source>
        <dbReference type="ARBA" id="ARBA00004141"/>
    </source>
</evidence>
<evidence type="ECO:0000259" key="13">
    <source>
        <dbReference type="PROSITE" id="PS50928"/>
    </source>
</evidence>
<dbReference type="GO" id="GO:0016887">
    <property type="term" value="F:ATP hydrolysis activity"/>
    <property type="evidence" value="ECO:0007669"/>
    <property type="project" value="InterPro"/>
</dbReference>
<evidence type="ECO:0000256" key="10">
    <source>
        <dbReference type="ARBA" id="ARBA00023136"/>
    </source>
</evidence>
<dbReference type="RefSeq" id="WP_132145725.1">
    <property type="nucleotide sequence ID" value="NZ_SLWR01000002.1"/>
</dbReference>
<dbReference type="GO" id="GO:0055085">
    <property type="term" value="P:transmembrane transport"/>
    <property type="evidence" value="ECO:0007669"/>
    <property type="project" value="InterPro"/>
</dbReference>
<dbReference type="NCBIfam" id="TIGR01727">
    <property type="entry name" value="oligo_HPY"/>
    <property type="match status" value="1"/>
</dbReference>
<keyword evidence="4 11" id="KW-0813">Transport</keyword>
<dbReference type="EMBL" id="SLWR01000002">
    <property type="protein sequence ID" value="TCO50399.1"/>
    <property type="molecule type" value="Genomic_DNA"/>
</dbReference>
<dbReference type="InterPro" id="IPR035906">
    <property type="entry name" value="MetI-like_sf"/>
</dbReference>
<evidence type="ECO:0000256" key="6">
    <source>
        <dbReference type="ARBA" id="ARBA00022692"/>
    </source>
</evidence>
<organism evidence="14 15">
    <name type="scientific">Kribbella antiqua</name>
    <dbReference type="NCBI Taxonomy" id="2512217"/>
    <lineage>
        <taxon>Bacteria</taxon>
        <taxon>Bacillati</taxon>
        <taxon>Actinomycetota</taxon>
        <taxon>Actinomycetes</taxon>
        <taxon>Propionibacteriales</taxon>
        <taxon>Kribbellaceae</taxon>
        <taxon>Kribbella</taxon>
    </lineage>
</organism>
<dbReference type="PANTHER" id="PTHR43297">
    <property type="entry name" value="OLIGOPEPTIDE TRANSPORT ATP-BINDING PROTEIN APPD"/>
    <property type="match status" value="1"/>
</dbReference>
<dbReference type="InterPro" id="IPR013563">
    <property type="entry name" value="Oligopep_ABC_C"/>
</dbReference>
<feature type="transmembrane region" description="Helical" evidence="11">
    <location>
        <begin position="159"/>
        <end position="177"/>
    </location>
</feature>
<dbReference type="InterPro" id="IPR050388">
    <property type="entry name" value="ABC_Ni/Peptide_Import"/>
</dbReference>
<feature type="transmembrane region" description="Helical" evidence="11">
    <location>
        <begin position="214"/>
        <end position="237"/>
    </location>
</feature>
<comment type="similarity">
    <text evidence="3">Belongs to the ABC transporter superfamily.</text>
</comment>
<evidence type="ECO:0000256" key="3">
    <source>
        <dbReference type="ARBA" id="ARBA00005417"/>
    </source>
</evidence>
<keyword evidence="5" id="KW-1003">Cell membrane</keyword>
<keyword evidence="9 11" id="KW-1133">Transmembrane helix</keyword>
<comment type="similarity">
    <text evidence="11">Belongs to the binding-protein-dependent transport system permease family.</text>
</comment>
<dbReference type="PROSITE" id="PS50928">
    <property type="entry name" value="ABC_TM1"/>
    <property type="match status" value="1"/>
</dbReference>
<dbReference type="Pfam" id="PF08352">
    <property type="entry name" value="oligo_HPY"/>
    <property type="match status" value="1"/>
</dbReference>
<feature type="transmembrane region" description="Helical" evidence="11">
    <location>
        <begin position="98"/>
        <end position="122"/>
    </location>
</feature>
<dbReference type="AlphaFoldDB" id="A0A4R2J265"/>
<dbReference type="GO" id="GO:0005524">
    <property type="term" value="F:ATP binding"/>
    <property type="evidence" value="ECO:0007669"/>
    <property type="project" value="UniProtKB-KW"/>
</dbReference>
<feature type="domain" description="ABC transporter" evidence="12">
    <location>
        <begin position="330"/>
        <end position="584"/>
    </location>
</feature>
<evidence type="ECO:0000256" key="9">
    <source>
        <dbReference type="ARBA" id="ARBA00022989"/>
    </source>
</evidence>
<dbReference type="InterPro" id="IPR003439">
    <property type="entry name" value="ABC_transporter-like_ATP-bd"/>
</dbReference>
<feature type="transmembrane region" description="Helical" evidence="11">
    <location>
        <begin position="129"/>
        <end position="153"/>
    </location>
</feature>
<comment type="subcellular location">
    <subcellularLocation>
        <location evidence="11">Cell membrane</location>
        <topology evidence="11">Multi-pass membrane protein</topology>
    </subcellularLocation>
    <subcellularLocation>
        <location evidence="2">Cell membrane</location>
        <topology evidence="2">Peripheral membrane protein</topology>
    </subcellularLocation>
    <subcellularLocation>
        <location evidence="1">Membrane</location>
        <topology evidence="1">Multi-pass membrane protein</topology>
    </subcellularLocation>
</comment>
<gene>
    <name evidence="14" type="ORF">EV646_102473</name>
</gene>
<dbReference type="SUPFAM" id="SSF52540">
    <property type="entry name" value="P-loop containing nucleoside triphosphate hydrolases"/>
    <property type="match status" value="1"/>
</dbReference>
<proteinExistence type="inferred from homology"/>
<accession>A0A4R2J265</accession>
<dbReference type="Proteomes" id="UP000295573">
    <property type="component" value="Unassembled WGS sequence"/>
</dbReference>
<dbReference type="SMART" id="SM00382">
    <property type="entry name" value="AAA"/>
    <property type="match status" value="1"/>
</dbReference>
<evidence type="ECO:0000313" key="14">
    <source>
        <dbReference type="EMBL" id="TCO50399.1"/>
    </source>
</evidence>
<protein>
    <submittedName>
        <fullName evidence="14">Oligopeptide/dipeptide ABC transporter ATP-binding protein</fullName>
    </submittedName>
</protein>
<evidence type="ECO:0000259" key="12">
    <source>
        <dbReference type="PROSITE" id="PS50893"/>
    </source>
</evidence>
<reference evidence="14 15" key="1">
    <citation type="journal article" date="2015" name="Stand. Genomic Sci.">
        <title>Genomic Encyclopedia of Bacterial and Archaeal Type Strains, Phase III: the genomes of soil and plant-associated and newly described type strains.</title>
        <authorList>
            <person name="Whitman W.B."/>
            <person name="Woyke T."/>
            <person name="Klenk H.P."/>
            <person name="Zhou Y."/>
            <person name="Lilburn T.G."/>
            <person name="Beck B.J."/>
            <person name="De Vos P."/>
            <person name="Vandamme P."/>
            <person name="Eisen J.A."/>
            <person name="Garrity G."/>
            <person name="Hugenholtz P."/>
            <person name="Kyrpides N.C."/>
        </authorList>
    </citation>
    <scope>NUCLEOTIDE SEQUENCE [LARGE SCALE GENOMIC DNA]</scope>
    <source>
        <strain evidence="14 15">VKM Ac-2541</strain>
    </source>
</reference>
<dbReference type="OrthoDB" id="5357528at2"/>
<dbReference type="InterPro" id="IPR000515">
    <property type="entry name" value="MetI-like"/>
</dbReference>
<dbReference type="Gene3D" id="1.10.3720.10">
    <property type="entry name" value="MetI-like"/>
    <property type="match status" value="1"/>
</dbReference>